<reference evidence="2 3" key="1">
    <citation type="submission" date="2019-02" db="EMBL/GenBank/DDBJ databases">
        <title>Deep-cultivation of Planctomycetes and their phenomic and genomic characterization uncovers novel biology.</title>
        <authorList>
            <person name="Wiegand S."/>
            <person name="Jogler M."/>
            <person name="Boedeker C."/>
            <person name="Pinto D."/>
            <person name="Vollmers J."/>
            <person name="Rivas-Marin E."/>
            <person name="Kohn T."/>
            <person name="Peeters S.H."/>
            <person name="Heuer A."/>
            <person name="Rast P."/>
            <person name="Oberbeckmann S."/>
            <person name="Bunk B."/>
            <person name="Jeske O."/>
            <person name="Meyerdierks A."/>
            <person name="Storesund J.E."/>
            <person name="Kallscheuer N."/>
            <person name="Luecker S."/>
            <person name="Lage O.M."/>
            <person name="Pohl T."/>
            <person name="Merkel B.J."/>
            <person name="Hornburger P."/>
            <person name="Mueller R.-W."/>
            <person name="Bruemmer F."/>
            <person name="Labrenz M."/>
            <person name="Spormann A.M."/>
            <person name="Op den Camp H."/>
            <person name="Overmann J."/>
            <person name="Amann R."/>
            <person name="Jetten M.S.M."/>
            <person name="Mascher T."/>
            <person name="Medema M.H."/>
            <person name="Devos D.P."/>
            <person name="Kaster A.-K."/>
            <person name="Ovreas L."/>
            <person name="Rohde M."/>
            <person name="Galperin M.Y."/>
            <person name="Jogler C."/>
        </authorList>
    </citation>
    <scope>NUCLEOTIDE SEQUENCE [LARGE SCALE GENOMIC DNA]</scope>
    <source>
        <strain evidence="2 3">Pan44</strain>
    </source>
</reference>
<dbReference type="RefSeq" id="WP_145028118.1">
    <property type="nucleotide sequence ID" value="NZ_CP036271.1"/>
</dbReference>
<proteinExistence type="predicted"/>
<feature type="region of interest" description="Disordered" evidence="1">
    <location>
        <begin position="363"/>
        <end position="399"/>
    </location>
</feature>
<evidence type="ECO:0000313" key="3">
    <source>
        <dbReference type="Proteomes" id="UP000315700"/>
    </source>
</evidence>
<evidence type="ECO:0000256" key="1">
    <source>
        <dbReference type="SAM" id="MobiDB-lite"/>
    </source>
</evidence>
<dbReference type="EMBL" id="CP036271">
    <property type="protein sequence ID" value="QDT53149.1"/>
    <property type="molecule type" value="Genomic_DNA"/>
</dbReference>
<evidence type="ECO:0000313" key="2">
    <source>
        <dbReference type="EMBL" id="QDT53149.1"/>
    </source>
</evidence>
<dbReference type="OrthoDB" id="291546at2"/>
<feature type="compositionally biased region" description="Pro residues" evidence="1">
    <location>
        <begin position="19"/>
        <end position="31"/>
    </location>
</feature>
<protein>
    <recommendedName>
        <fullName evidence="4">Tetratricopeptide repeat protein</fullName>
    </recommendedName>
</protein>
<dbReference type="Proteomes" id="UP000315700">
    <property type="component" value="Chromosome"/>
</dbReference>
<keyword evidence="3" id="KW-1185">Reference proteome</keyword>
<feature type="region of interest" description="Disordered" evidence="1">
    <location>
        <begin position="1"/>
        <end position="39"/>
    </location>
</feature>
<evidence type="ECO:0008006" key="4">
    <source>
        <dbReference type="Google" id="ProtNLM"/>
    </source>
</evidence>
<organism evidence="2 3">
    <name type="scientific">Caulifigura coniformis</name>
    <dbReference type="NCBI Taxonomy" id="2527983"/>
    <lineage>
        <taxon>Bacteria</taxon>
        <taxon>Pseudomonadati</taxon>
        <taxon>Planctomycetota</taxon>
        <taxon>Planctomycetia</taxon>
        <taxon>Planctomycetales</taxon>
        <taxon>Planctomycetaceae</taxon>
        <taxon>Caulifigura</taxon>
    </lineage>
</organism>
<dbReference type="AlphaFoldDB" id="A0A517SAK7"/>
<sequence length="476" mass="51161">MAEPGQKAPPVNTTTPLAAPKPQPAPASPRPRAPEPAAATFKFPPVDAPDLDAAWDDFFANNTPPVSVVGGHMLKLHGAGHHKQVVAALRAALINGQAQPWMYEALAGSMAIEKFPQEEIERVLLSMTDFGQADFASMLYSAAYLVRFDRLDTALKMYRQASRMQPERPEPYLLSVEHAALFKNPDDVIWAACGVLRYDWTAERATNIQTARSALANLERDLAKAGNQPAIDSLRTAVAEAQAIDVEIEVVWSGDSDIDLEVEEPSGTVCSITQPQTAAGGNHLGDGYGPRPQDCRETYVCPSGFAGEYRIRLKHARGNVIGRRATVTMTTHKGTSAESRQTKTIVFEDGQGATSVRLDRGRRELPRTVQENRPAGQPVTRRPGAKSGRRDPNVVPASGQANPAGAIIGAIGFQPNVQVISEGVTLGASALISPDRRYVRMGISPTFSNITDVFTFSVFGGVPAGGPNNNQGPQNR</sequence>
<dbReference type="InParanoid" id="A0A517SAK7"/>
<dbReference type="KEGG" id="ccos:Pan44_11640"/>
<name>A0A517SAK7_9PLAN</name>
<accession>A0A517SAK7</accession>
<gene>
    <name evidence="2" type="ORF">Pan44_11640</name>
</gene>